<dbReference type="InterPro" id="IPR027918">
    <property type="entry name" value="HYLS1_C_dom"/>
</dbReference>
<dbReference type="Pfam" id="PF15311">
    <property type="entry name" value="HYLS1_C"/>
    <property type="match status" value="1"/>
</dbReference>
<evidence type="ECO:0000256" key="1">
    <source>
        <dbReference type="ARBA" id="ARBA00004114"/>
    </source>
</evidence>
<keyword evidence="4" id="KW-0963">Cytoplasm</keyword>
<dbReference type="GO" id="GO:0097730">
    <property type="term" value="C:non-motile cilium"/>
    <property type="evidence" value="ECO:0007669"/>
    <property type="project" value="TreeGrafter"/>
</dbReference>
<protein>
    <recommendedName>
        <fullName evidence="9">Centriolar and ciliogenesis-associated protein HYLS1 C-terminal domain-containing protein</fullName>
    </recommendedName>
</protein>
<feature type="compositionally biased region" description="Polar residues" evidence="8">
    <location>
        <begin position="114"/>
        <end position="123"/>
    </location>
</feature>
<accession>A0AAV7X6P8</accession>
<name>A0AAV7X6P8_9NEOP</name>
<comment type="subcellular location">
    <subcellularLocation>
        <location evidence="2">Cell projection</location>
        <location evidence="2">Cilium</location>
    </subcellularLocation>
    <subcellularLocation>
        <location evidence="1">Cytoplasm</location>
        <location evidence="1">Cytoskeleton</location>
        <location evidence="1">Microtubule organizing center</location>
        <location evidence="1">Centrosome</location>
        <location evidence="1">Centriole</location>
    </subcellularLocation>
</comment>
<evidence type="ECO:0000256" key="7">
    <source>
        <dbReference type="ARBA" id="ARBA00023273"/>
    </source>
</evidence>
<dbReference type="GO" id="GO:0060271">
    <property type="term" value="P:cilium assembly"/>
    <property type="evidence" value="ECO:0007669"/>
    <property type="project" value="TreeGrafter"/>
</dbReference>
<dbReference type="PANTHER" id="PTHR34174:SF1">
    <property type="entry name" value="CENTRIOLAR AND CILIOGENESIS-ASSOCIATED PROTEIN HYLS1"/>
    <property type="match status" value="1"/>
</dbReference>
<evidence type="ECO:0000259" key="9">
    <source>
        <dbReference type="Pfam" id="PF15311"/>
    </source>
</evidence>
<evidence type="ECO:0000313" key="11">
    <source>
        <dbReference type="Proteomes" id="UP001075354"/>
    </source>
</evidence>
<evidence type="ECO:0000256" key="6">
    <source>
        <dbReference type="ARBA" id="ARBA00023212"/>
    </source>
</evidence>
<evidence type="ECO:0000256" key="8">
    <source>
        <dbReference type="SAM" id="MobiDB-lite"/>
    </source>
</evidence>
<evidence type="ECO:0000256" key="5">
    <source>
        <dbReference type="ARBA" id="ARBA00022794"/>
    </source>
</evidence>
<dbReference type="EMBL" id="JAPTSV010000016">
    <property type="protein sequence ID" value="KAJ1519644.1"/>
    <property type="molecule type" value="Genomic_DNA"/>
</dbReference>
<dbReference type="GO" id="GO:0005814">
    <property type="term" value="C:centriole"/>
    <property type="evidence" value="ECO:0007669"/>
    <property type="project" value="UniProtKB-SubCell"/>
</dbReference>
<dbReference type="PANTHER" id="PTHR34174">
    <property type="entry name" value="HYDROLETHALUS SYNDROME PROTEIN 1"/>
    <property type="match status" value="1"/>
</dbReference>
<keyword evidence="6" id="KW-0206">Cytoskeleton</keyword>
<evidence type="ECO:0000256" key="3">
    <source>
        <dbReference type="ARBA" id="ARBA00010091"/>
    </source>
</evidence>
<dbReference type="Proteomes" id="UP001075354">
    <property type="component" value="Chromosome 16"/>
</dbReference>
<feature type="region of interest" description="Disordered" evidence="8">
    <location>
        <begin position="105"/>
        <end position="143"/>
    </location>
</feature>
<keyword evidence="5" id="KW-0970">Cilium biogenesis/degradation</keyword>
<gene>
    <name evidence="10" type="ORF">ONE63_004913</name>
</gene>
<sequence>MELADKVDPAEVLAHLKQLGYRNITPPQLKEFIKDLKKLILYDQLSSSSSSASLTSLSSCATSDSETHSSSDSSYEDVSLQSQTLNSKCPFERSDQMGLRVFMKGKKSDKENKQGVSKNTPSLHSGIALRRSSASSSSISEKVPLRQNVPLRKGRTVSSSTDNLLGASKPKTSFIRPWQLQGVATGTGRTGSRDPVSLHQYYQTMWAKHKCPGEDSRSDLRWLIREKMLGQNPQLYSKTVSVCNAILMPMKSYLLPSHADCCVCFQVPLKKNGRVTM</sequence>
<organism evidence="10 11">
    <name type="scientific">Megalurothrips usitatus</name>
    <name type="common">bean blossom thrips</name>
    <dbReference type="NCBI Taxonomy" id="439358"/>
    <lineage>
        <taxon>Eukaryota</taxon>
        <taxon>Metazoa</taxon>
        <taxon>Ecdysozoa</taxon>
        <taxon>Arthropoda</taxon>
        <taxon>Hexapoda</taxon>
        <taxon>Insecta</taxon>
        <taxon>Pterygota</taxon>
        <taxon>Neoptera</taxon>
        <taxon>Paraneoptera</taxon>
        <taxon>Thysanoptera</taxon>
        <taxon>Terebrantia</taxon>
        <taxon>Thripoidea</taxon>
        <taxon>Thripidae</taxon>
        <taxon>Megalurothrips</taxon>
    </lineage>
</organism>
<comment type="similarity">
    <text evidence="3">Belongs to the HYLS1 family.</text>
</comment>
<feature type="region of interest" description="Disordered" evidence="8">
    <location>
        <begin position="50"/>
        <end position="79"/>
    </location>
</feature>
<evidence type="ECO:0000313" key="10">
    <source>
        <dbReference type="EMBL" id="KAJ1519644.1"/>
    </source>
</evidence>
<feature type="domain" description="Centriolar and ciliogenesis-associated protein HYLS1 C-terminal" evidence="9">
    <location>
        <begin position="192"/>
        <end position="249"/>
    </location>
</feature>
<comment type="caution">
    <text evidence="10">The sequence shown here is derived from an EMBL/GenBank/DDBJ whole genome shotgun (WGS) entry which is preliminary data.</text>
</comment>
<reference evidence="10" key="1">
    <citation type="submission" date="2022-12" db="EMBL/GenBank/DDBJ databases">
        <title>Chromosome-level genome assembly of the bean flower thrips Megalurothrips usitatus.</title>
        <authorList>
            <person name="Ma L."/>
            <person name="Liu Q."/>
            <person name="Li H."/>
            <person name="Cai W."/>
        </authorList>
    </citation>
    <scope>NUCLEOTIDE SEQUENCE</scope>
    <source>
        <strain evidence="10">Cailab_2022a</strain>
    </source>
</reference>
<keyword evidence="7" id="KW-0966">Cell projection</keyword>
<dbReference type="InterPro" id="IPR052319">
    <property type="entry name" value="Centriolar_ciliogenesis_assoc"/>
</dbReference>
<keyword evidence="11" id="KW-1185">Reference proteome</keyword>
<dbReference type="AlphaFoldDB" id="A0AAV7X6P8"/>
<evidence type="ECO:0000256" key="2">
    <source>
        <dbReference type="ARBA" id="ARBA00004138"/>
    </source>
</evidence>
<proteinExistence type="inferred from homology"/>
<evidence type="ECO:0000256" key="4">
    <source>
        <dbReference type="ARBA" id="ARBA00022490"/>
    </source>
</evidence>
<feature type="compositionally biased region" description="Low complexity" evidence="8">
    <location>
        <begin position="125"/>
        <end position="140"/>
    </location>
</feature>